<evidence type="ECO:0000313" key="2">
    <source>
        <dbReference type="EMBL" id="PWN30605.1"/>
    </source>
</evidence>
<evidence type="ECO:0000256" key="1">
    <source>
        <dbReference type="SAM" id="MobiDB-lite"/>
    </source>
</evidence>
<sequence length="319" mass="34178">MERGSDGPIDALQVGLGSLHRGAVDSEGGVETCNRLEERAEACLCFLSIFPLLSSSMVEAAAAVPPSPSAAPLPGVLILTTTPPLHIPSLLLSSHIRHPLKQQYPQLVASQWSAYLAKRSLQPSPQRADSVVWLKDLPCFPPQGSYDDEDTETDVSEDSHGDDEGSSDQGSDDAEDDEGNIWRGSSTKPNRIGGSPAARANEDNNIGTALANLTVGQVTYLAPIPPGGNPLLSLSFLHHLHTVIAQYFPNAAASTSVISTSQSLPSIPASTLTANFDVLYQILQEMLDDGRPLTTEYNSIKGIVRGKQWWEEITSKMAR</sequence>
<dbReference type="SUPFAM" id="SSF64356">
    <property type="entry name" value="SNARE-like"/>
    <property type="match status" value="1"/>
</dbReference>
<proteinExistence type="predicted"/>
<feature type="compositionally biased region" description="Acidic residues" evidence="1">
    <location>
        <begin position="164"/>
        <end position="179"/>
    </location>
</feature>
<accession>A0A316V5B9</accession>
<dbReference type="EMBL" id="KZ819662">
    <property type="protein sequence ID" value="PWN30605.1"/>
    <property type="molecule type" value="Genomic_DNA"/>
</dbReference>
<dbReference type="RefSeq" id="XP_025365217.1">
    <property type="nucleotide sequence ID" value="XM_025508692.1"/>
</dbReference>
<reference evidence="2 3" key="1">
    <citation type="journal article" date="2018" name="Mol. Biol. Evol.">
        <title>Broad Genomic Sampling Reveals a Smut Pathogenic Ancestry of the Fungal Clade Ustilaginomycotina.</title>
        <authorList>
            <person name="Kijpornyongpan T."/>
            <person name="Mondo S.J."/>
            <person name="Barry K."/>
            <person name="Sandor L."/>
            <person name="Lee J."/>
            <person name="Lipzen A."/>
            <person name="Pangilinan J."/>
            <person name="LaButti K."/>
            <person name="Hainaut M."/>
            <person name="Henrissat B."/>
            <person name="Grigoriev I.V."/>
            <person name="Spatafora J.W."/>
            <person name="Aime M.C."/>
        </authorList>
    </citation>
    <scope>NUCLEOTIDE SEQUENCE [LARGE SCALE GENOMIC DNA]</scope>
    <source>
        <strain evidence="2 3">MCA 5214</strain>
    </source>
</reference>
<dbReference type="AlphaFoldDB" id="A0A316V5B9"/>
<protein>
    <submittedName>
        <fullName evidence="2">Uncharacterized protein</fullName>
    </submittedName>
</protein>
<gene>
    <name evidence="2" type="ORF">BDZ90DRAFT_266530</name>
</gene>
<organism evidence="2 3">
    <name type="scientific">Jaminaea rosea</name>
    <dbReference type="NCBI Taxonomy" id="1569628"/>
    <lineage>
        <taxon>Eukaryota</taxon>
        <taxon>Fungi</taxon>
        <taxon>Dikarya</taxon>
        <taxon>Basidiomycota</taxon>
        <taxon>Ustilaginomycotina</taxon>
        <taxon>Exobasidiomycetes</taxon>
        <taxon>Microstromatales</taxon>
        <taxon>Microstromatales incertae sedis</taxon>
        <taxon>Jaminaea</taxon>
    </lineage>
</organism>
<name>A0A316V5B9_9BASI</name>
<dbReference type="Gene3D" id="3.30.450.60">
    <property type="match status" value="1"/>
</dbReference>
<dbReference type="OrthoDB" id="870at2759"/>
<feature type="region of interest" description="Disordered" evidence="1">
    <location>
        <begin position="142"/>
        <end position="203"/>
    </location>
</feature>
<feature type="compositionally biased region" description="Acidic residues" evidence="1">
    <location>
        <begin position="146"/>
        <end position="156"/>
    </location>
</feature>
<dbReference type="STRING" id="1569628.A0A316V5B9"/>
<dbReference type="InterPro" id="IPR011012">
    <property type="entry name" value="Longin-like_dom_sf"/>
</dbReference>
<keyword evidence="3" id="KW-1185">Reference proteome</keyword>
<dbReference type="GeneID" id="37030515"/>
<dbReference type="Proteomes" id="UP000245884">
    <property type="component" value="Unassembled WGS sequence"/>
</dbReference>
<evidence type="ECO:0000313" key="3">
    <source>
        <dbReference type="Proteomes" id="UP000245884"/>
    </source>
</evidence>